<evidence type="ECO:0000313" key="1">
    <source>
        <dbReference type="EMBL" id="RLL98440.1"/>
    </source>
</evidence>
<dbReference type="SUPFAM" id="SSF51197">
    <property type="entry name" value="Clavaminate synthase-like"/>
    <property type="match status" value="1"/>
</dbReference>
<proteinExistence type="predicted"/>
<dbReference type="Proteomes" id="UP000215289">
    <property type="component" value="Unassembled WGS sequence"/>
</dbReference>
<sequence length="136" mass="15159">MSIPVLHASALSGVTPEQLAESAARLMDSLDTYGFEKLVNHMIPLLWRASTSATRGQEITQQVAFEADLPGYQDTMERFFLRGALTVALLEVMAQTLNLDPKLFTSQCTNEASTIHINRFPPIQRTELDEGQDQHI</sequence>
<dbReference type="Gene3D" id="2.60.120.330">
    <property type="entry name" value="B-lactam Antibiotic, Isopenicillin N Synthase, Chain"/>
    <property type="match status" value="1"/>
</dbReference>
<reference evidence="1 2" key="1">
    <citation type="submission" date="2018-08" db="EMBL/GenBank/DDBJ databases">
        <title>Draft genome sequences of two Aspergillus turcosus clinical strains isolated from bronchoalveolar lavage fluid: one azole-susceptible and the other azole-resistant.</title>
        <authorList>
            <person name="Parent-Michaud M."/>
            <person name="Dufresne P.J."/>
            <person name="Fournier E."/>
            <person name="Martineau C."/>
            <person name="Moreira S."/>
            <person name="Perkins V."/>
            <person name="De Repentigny L."/>
            <person name="Dufresne S.F."/>
        </authorList>
    </citation>
    <scope>NUCLEOTIDE SEQUENCE [LARGE SCALE GENOMIC DNA]</scope>
    <source>
        <strain evidence="1">HMR AF 1038</strain>
    </source>
</reference>
<dbReference type="EMBL" id="NIDN02000052">
    <property type="protein sequence ID" value="RLL98440.1"/>
    <property type="molecule type" value="Genomic_DNA"/>
</dbReference>
<dbReference type="InterPro" id="IPR027443">
    <property type="entry name" value="IPNS-like_sf"/>
</dbReference>
<name>A0A397HE65_9EURO</name>
<organism evidence="1 2">
    <name type="scientific">Aspergillus turcosus</name>
    <dbReference type="NCBI Taxonomy" id="1245748"/>
    <lineage>
        <taxon>Eukaryota</taxon>
        <taxon>Fungi</taxon>
        <taxon>Dikarya</taxon>
        <taxon>Ascomycota</taxon>
        <taxon>Pezizomycotina</taxon>
        <taxon>Eurotiomycetes</taxon>
        <taxon>Eurotiomycetidae</taxon>
        <taxon>Eurotiales</taxon>
        <taxon>Aspergillaceae</taxon>
        <taxon>Aspergillus</taxon>
        <taxon>Aspergillus subgen. Fumigati</taxon>
    </lineage>
</organism>
<comment type="caution">
    <text evidence="1">The sequence shown here is derived from an EMBL/GenBank/DDBJ whole genome shotgun (WGS) entry which is preliminary data.</text>
</comment>
<keyword evidence="2" id="KW-1185">Reference proteome</keyword>
<evidence type="ECO:0000313" key="2">
    <source>
        <dbReference type="Proteomes" id="UP000215289"/>
    </source>
</evidence>
<accession>A0A397HE65</accession>
<gene>
    <name evidence="1" type="ORF">CFD26_103881</name>
</gene>
<dbReference type="AlphaFoldDB" id="A0A397HE65"/>
<dbReference type="STRING" id="1245748.A0A397HE65"/>
<protein>
    <submittedName>
        <fullName evidence="1">Uncharacterized protein</fullName>
    </submittedName>
</protein>